<reference evidence="4" key="2">
    <citation type="submission" date="2025-05" db="UniProtKB">
        <authorList>
            <consortium name="Ensembl"/>
        </authorList>
    </citation>
    <scope>IDENTIFICATION</scope>
</reference>
<dbReference type="AlphaFoldDB" id="A0A3P8X2N9"/>
<dbReference type="Ensembl" id="ENSCSET00000031632.1">
    <property type="protein sequence ID" value="ENSCSEP00000031225.1"/>
    <property type="gene ID" value="ENSCSEG00000019989.1"/>
</dbReference>
<dbReference type="Ensembl" id="ENSCSET00000031640.1">
    <property type="protein sequence ID" value="ENSCSEP00000031233.1"/>
    <property type="gene ID" value="ENSCSEG00000019989.1"/>
</dbReference>
<dbReference type="GO" id="GO:0031982">
    <property type="term" value="C:vesicle"/>
    <property type="evidence" value="ECO:0007669"/>
    <property type="project" value="TreeGrafter"/>
</dbReference>
<organism evidence="4 5">
    <name type="scientific">Cynoglossus semilaevis</name>
    <name type="common">Tongue sole</name>
    <dbReference type="NCBI Taxonomy" id="244447"/>
    <lineage>
        <taxon>Eukaryota</taxon>
        <taxon>Metazoa</taxon>
        <taxon>Chordata</taxon>
        <taxon>Craniata</taxon>
        <taxon>Vertebrata</taxon>
        <taxon>Euteleostomi</taxon>
        <taxon>Actinopterygii</taxon>
        <taxon>Neopterygii</taxon>
        <taxon>Teleostei</taxon>
        <taxon>Neoteleostei</taxon>
        <taxon>Acanthomorphata</taxon>
        <taxon>Carangaria</taxon>
        <taxon>Pleuronectiformes</taxon>
        <taxon>Pleuronectoidei</taxon>
        <taxon>Cynoglossidae</taxon>
        <taxon>Cynoglossinae</taxon>
        <taxon>Cynoglossus</taxon>
    </lineage>
</organism>
<keyword evidence="2" id="KW-0732">Signal</keyword>
<dbReference type="GO" id="GO:0005615">
    <property type="term" value="C:extracellular space"/>
    <property type="evidence" value="ECO:0007669"/>
    <property type="project" value="TreeGrafter"/>
</dbReference>
<dbReference type="Proteomes" id="UP000265120">
    <property type="component" value="Chromosome 14"/>
</dbReference>
<name>A0A3P8X2N9_CYNSE</name>
<evidence type="ECO:0000259" key="3">
    <source>
        <dbReference type="SMART" id="SM00043"/>
    </source>
</evidence>
<evidence type="ECO:0000256" key="2">
    <source>
        <dbReference type="SAM" id="SignalP"/>
    </source>
</evidence>
<reference evidence="4 5" key="1">
    <citation type="journal article" date="2014" name="Nat. Genet.">
        <title>Whole-genome sequence of a flatfish provides insights into ZW sex chromosome evolution and adaptation to a benthic lifestyle.</title>
        <authorList>
            <person name="Chen S."/>
            <person name="Zhang G."/>
            <person name="Shao C."/>
            <person name="Huang Q."/>
            <person name="Liu G."/>
            <person name="Zhang P."/>
            <person name="Song W."/>
            <person name="An N."/>
            <person name="Chalopin D."/>
            <person name="Volff J.N."/>
            <person name="Hong Y."/>
            <person name="Li Q."/>
            <person name="Sha Z."/>
            <person name="Zhou H."/>
            <person name="Xie M."/>
            <person name="Yu Q."/>
            <person name="Liu Y."/>
            <person name="Xiang H."/>
            <person name="Wang N."/>
            <person name="Wu K."/>
            <person name="Yang C."/>
            <person name="Zhou Q."/>
            <person name="Liao X."/>
            <person name="Yang L."/>
            <person name="Hu Q."/>
            <person name="Zhang J."/>
            <person name="Meng L."/>
            <person name="Jin L."/>
            <person name="Tian Y."/>
            <person name="Lian J."/>
            <person name="Yang J."/>
            <person name="Miao G."/>
            <person name="Liu S."/>
            <person name="Liang Z."/>
            <person name="Yan F."/>
            <person name="Li Y."/>
            <person name="Sun B."/>
            <person name="Zhang H."/>
            <person name="Zhang J."/>
            <person name="Zhu Y."/>
            <person name="Du M."/>
            <person name="Zhao Y."/>
            <person name="Schartl M."/>
            <person name="Tang Q."/>
            <person name="Wang J."/>
        </authorList>
    </citation>
    <scope>NUCLEOTIDE SEQUENCE</scope>
</reference>
<dbReference type="SUPFAM" id="SSF54403">
    <property type="entry name" value="Cystatin/monellin"/>
    <property type="match status" value="1"/>
</dbReference>
<dbReference type="InterPro" id="IPR046350">
    <property type="entry name" value="Cystatin_sf"/>
</dbReference>
<sequence length="148" mass="16988">MNMFLPLSLLMCVSAVQLSVGDESVEEILTSRTLPVLGGWVDRSPDSAEIQAAVQYSLEMFNSRPKNKRMFKLVSVKSARSKVTNTINFKIDVILRKTKCLRSENQELDTCALTKKQLKCLFEGTFDPRNDKYELYNHKCKKMEMEKV</sequence>
<feature type="chain" id="PRO_5044597068" evidence="2">
    <location>
        <begin position="16"/>
        <end position="148"/>
    </location>
</feature>
<dbReference type="GeneTree" id="ENSGT00390000009872"/>
<dbReference type="GO" id="GO:0005737">
    <property type="term" value="C:cytoplasm"/>
    <property type="evidence" value="ECO:0007669"/>
    <property type="project" value="TreeGrafter"/>
</dbReference>
<evidence type="ECO:0000313" key="4">
    <source>
        <dbReference type="Ensembl" id="ENSCSEP00000031225.1"/>
    </source>
</evidence>
<dbReference type="InterPro" id="IPR000010">
    <property type="entry name" value="Cystatin_dom"/>
</dbReference>
<protein>
    <submittedName>
        <fullName evidence="4">Si:busm1-57f23.1</fullName>
    </submittedName>
</protein>
<dbReference type="SMART" id="SM00043">
    <property type="entry name" value="CY"/>
    <property type="match status" value="1"/>
</dbReference>
<dbReference type="Gene3D" id="3.10.450.10">
    <property type="match status" value="1"/>
</dbReference>
<dbReference type="CDD" id="cd00042">
    <property type="entry name" value="CY"/>
    <property type="match status" value="1"/>
</dbReference>
<feature type="domain" description="Cystatin" evidence="3">
    <location>
        <begin position="35"/>
        <end position="141"/>
    </location>
</feature>
<dbReference type="STRING" id="244447.ENSCSEP00000031229"/>
<dbReference type="PANTHER" id="PTHR46186:SF13">
    <property type="entry name" value="SI:BUSM1-57F23.1"/>
    <property type="match status" value="1"/>
</dbReference>
<dbReference type="GO" id="GO:0004869">
    <property type="term" value="F:cysteine-type endopeptidase inhibitor activity"/>
    <property type="evidence" value="ECO:0007669"/>
    <property type="project" value="InterPro"/>
</dbReference>
<accession>A0A3P8X2N9</accession>
<feature type="signal peptide" evidence="2">
    <location>
        <begin position="1"/>
        <end position="15"/>
    </location>
</feature>
<evidence type="ECO:0000256" key="1">
    <source>
        <dbReference type="ARBA" id="ARBA00009403"/>
    </source>
</evidence>
<dbReference type="PANTHER" id="PTHR46186">
    <property type="entry name" value="CYSTATIN"/>
    <property type="match status" value="1"/>
</dbReference>
<dbReference type="Pfam" id="PF00031">
    <property type="entry name" value="Cystatin"/>
    <property type="match status" value="1"/>
</dbReference>
<proteinExistence type="inferred from homology"/>
<dbReference type="Ensembl" id="ENSCSET00000031636.1">
    <property type="protein sequence ID" value="ENSCSEP00000031229.1"/>
    <property type="gene ID" value="ENSCSEG00000019989.1"/>
</dbReference>
<evidence type="ECO:0000313" key="5">
    <source>
        <dbReference type="Proteomes" id="UP000265120"/>
    </source>
</evidence>
<comment type="similarity">
    <text evidence="1">Belongs to the cystatin family.</text>
</comment>
<dbReference type="OMA" id="HLKCRFV"/>
<keyword evidence="5" id="KW-1185">Reference proteome</keyword>